<feature type="chain" id="PRO_5007887345" evidence="6">
    <location>
        <begin position="34"/>
        <end position="2319"/>
    </location>
</feature>
<gene>
    <name evidence="8" type="ORF">I596_2649</name>
</gene>
<dbReference type="SUPFAM" id="SSF110296">
    <property type="entry name" value="Oligoxyloglucan reducing end-specific cellobiohydrolase"/>
    <property type="match status" value="2"/>
</dbReference>
<accession>A0A167H2T6</accession>
<feature type="active site" description="Charge relay system" evidence="5">
    <location>
        <position position="251"/>
    </location>
</feature>
<dbReference type="InterPro" id="IPR023828">
    <property type="entry name" value="Peptidase_S8_Ser-AS"/>
</dbReference>
<protein>
    <submittedName>
        <fullName evidence="8">Peptidase S8 and S53 subtilisin kexin sedolisin</fullName>
    </submittedName>
</protein>
<dbReference type="InterPro" id="IPR003344">
    <property type="entry name" value="Big_1_dom"/>
</dbReference>
<dbReference type="STRING" id="1300342.I596_2649"/>
<feature type="active site" description="Charge relay system" evidence="5">
    <location>
        <position position="206"/>
    </location>
</feature>
<keyword evidence="3 5" id="KW-0378">Hydrolase</keyword>
<dbReference type="Gene3D" id="2.130.10.10">
    <property type="entry name" value="YVTN repeat-like/Quinoprotein amine dehydrogenase"/>
    <property type="match status" value="4"/>
</dbReference>
<dbReference type="SUPFAM" id="SSF52743">
    <property type="entry name" value="Subtilisin-like"/>
    <property type="match status" value="1"/>
</dbReference>
<dbReference type="SUPFAM" id="SSF49373">
    <property type="entry name" value="Invasin/intimin cell-adhesion fragments"/>
    <property type="match status" value="1"/>
</dbReference>
<keyword evidence="6" id="KW-0732">Signal</keyword>
<dbReference type="PROSITE" id="PS51892">
    <property type="entry name" value="SUBTILASE"/>
    <property type="match status" value="1"/>
</dbReference>
<evidence type="ECO:0000313" key="8">
    <source>
        <dbReference type="EMBL" id="ANB18646.1"/>
    </source>
</evidence>
<dbReference type="Gene3D" id="3.40.50.200">
    <property type="entry name" value="Peptidase S8/S53 domain"/>
    <property type="match status" value="1"/>
</dbReference>
<keyword evidence="9" id="KW-1185">Reference proteome</keyword>
<dbReference type="InterPro" id="IPR036852">
    <property type="entry name" value="Peptidase_S8/S53_dom_sf"/>
</dbReference>
<evidence type="ECO:0000313" key="9">
    <source>
        <dbReference type="Proteomes" id="UP000076830"/>
    </source>
</evidence>
<dbReference type="InterPro" id="IPR036278">
    <property type="entry name" value="Sialidase_sf"/>
</dbReference>
<dbReference type="Gene3D" id="2.60.40.1120">
    <property type="entry name" value="Carboxypeptidase-like, regulatory domain"/>
    <property type="match status" value="1"/>
</dbReference>
<reference evidence="8 9" key="1">
    <citation type="submission" date="2016-04" db="EMBL/GenBank/DDBJ databases">
        <title>Complete genome sequence of Dokdonella koreensis DS-123T.</title>
        <authorList>
            <person name="Kim J.F."/>
            <person name="Lee H."/>
            <person name="Kwak M.-J."/>
        </authorList>
    </citation>
    <scope>NUCLEOTIDE SEQUENCE [LARGE SCALE GENOMIC DNA]</scope>
    <source>
        <strain evidence="8 9">DS-123</strain>
    </source>
</reference>
<evidence type="ECO:0000256" key="3">
    <source>
        <dbReference type="ARBA" id="ARBA00022801"/>
    </source>
</evidence>
<name>A0A167H2T6_9GAMM</name>
<sequence>MSVVPRRGRLNPRPLLMSLAIGFAGSVSVPITAGTPSAVPAPSATQAAPFHIDQALAGRLSGGGKSDMFVYLGRRADLSAAFGMDWNARGHYVQQALQAVAEESQRELRALLDQQGVQYQAFWIDNVIHVRDADLAVLDTLASRAASAGIDRIIGEPDVRLIEPEKTEPVLLPELAAAISNIEHVNAPDVWNLGFTGRGITVANIDTGARYSHDALVHRYRGTIGPDQYDHNYNWWSPYDHSAAPTDPHNHGSHTIGTMVGDGGSDRLIGMAPGAKWMACQGFNPSSTASALFECGQFMLAPWNLAQQNPDPNRRPHVVNNSWTDCNRQVDTWYEGVVDAWIAAGIVPVFSNGNASNCNYSRPPGLNTVGNPARYGKVLSVGSTGTDNGLYAAHSNWGPTDYPTAGLPNYPDHQGFPSIKPNIVAPGVSVLSAGKDSDDHYYLSNGTSMSAPHVAGLVALMWEAAPCLVGDYAGTGTIIMKTARPVPYASGGTPAPGPGNVPNYATGWGEIDALAAVDAAMEECGGFTIAGAPAELHVCAANPASYALELRSHGGFHDPVTLSIASGLPAGVTASFSQNPLVPADPASTSTLGLGNTAGQPSASYRLTVKAQSSGPAFAALERSVDLDLHIDAAALAAPTLSAPANGETNVVVRPNFEWNGVAGETYHVQVATDAAFAAPSIDQTVAATSFRPTSLLATGKTYYWRVRGENTCGGGNWSATGTFSTRFDPVASITPGSLAFTLAADATDSRSLNIANTGSAELVWTAAEAGVSATAPSADAAWQPIGPLGGDVEAIAISPINPDLILLGTAPAVGAGNLYRSIDGGASWTQVISGANIYSIVYAGDGTAYAGTMAGVRKSTDDGVTWSTPNLNIGANRQTFGVAVAPSNSSIVWAAVAAANGVQTKNLLRSTDAGVTWQNVTPTLGATLNGRAIAVHPTNPNTVVALFDGGFGGGQVWVSTNGGASWTNRSAGLPGNPPRSVHFDGTRLLVGGGQAYNNQYFGLYQSLDLGVTWAALHTSTPTPHVEAIAVDPQDSDTIYLATSNSGIHRSRDGGVTWQTGLGGTSRVGMMDLALVPGSPGEILAGAMSQGLFRSLDGGDSFAAYGTGIAEARLYSVTTNPLNPQEIAVAFQAANAGGIYSTADGGAHWIVESAPPTRYVTVRFAPDGTLYGISTGPTTIAREAVYRRETDGTWTHLGPNQGANFLVDLEAIAFGWNDPNLIVVGGKDNGVAGSEATIWRSTDRGQTWTKVHEATAGYKVTAIEIIQDGTDLNMVATAGSASLGGVLRSTDGGASWQPSSAGIEPVGYWATARMCTHPATPQRVFAVKGNPSALYRSDDGGANWQATGSTFPVLVVSLACDPVDENVIYAGQSSTLAGTIRVLRSGDAGASFERFDSGIPVAGPVPQGFAFKGTSSLLAATNGGGTFETSLGGEARACMSPHDVPWLTLGSTGGTVAPGAGSVVTVGADANSLALGQYRAQLCFSTNDPNAELIRVPVQLTVADSSAGTLAGNVSALGYCGRQTTAAANAQVTITGQHNSFTMTTDSAGRFSREISLDESPLSVLVRKAGHVDVSLDDIVLASTQTTTVDLQVKLDAPCLETAPSAFDVALEAGGNTTQTFTLHNTDGAGTLDWNARGATPTASPAPEVLAPAGGSGAGGFELAGHFGQPLPGLATIGTAGQLDCNNAPGLIRHDDGSVESGYGADPSLVQRITMVDYFVPRTYPTMLDAACIVFVSIGPSSLDFDLVVYDDDGPGGSPGTELGSLALSATDLPIPPLPPALPWKSFDLSSLNLRIFSGGVYIGVRWFATDPPVTLGADTSAGQPANVGHGYKKFDQGAWESLVAAWPAYRSLFIRAATHDVSGCEAASSVSWLTLTPSSGSVAPGASTDVAVRIDSSGLATGEHHASLCLDSNDPEQPRVIVPVRLTVEAGANDPATLSALGGSGQSAALNAAFPVPLSVQVLNSQGQPLAGANVDFTAPATGASTALSQARVTTDANGYAAVQAVANASAGTYAVTASVSGVTPAQFVLTNLAASTDLAIEVRSLRGYAQRGDLLDYLVTVRNLGRDAVANGTVSGQLSPQLDATFASWQCLAADSSHCTGSGTGDLQDASLAVPAGSSLSYLVSAPVRWNADGLAALAGRTTHAADANPANDQHTAGAPIVIYRDGFEHFGQTAGLQPGQERLDMQAAIAFTPDAPARELVDTVLVAMPEGTSDALEAAAFRIERLNGAGTTWLRIVARDESGQAFATDWTRANPAGEAVLALVELEPGSEEGEARRQYVLNLGIGSDVLTVPLADPAGSYVLWSFTPVRRVAEAN</sequence>
<dbReference type="CDD" id="cd15482">
    <property type="entry name" value="Sialidase_non-viral"/>
    <property type="match status" value="2"/>
</dbReference>
<dbReference type="InterPro" id="IPR013783">
    <property type="entry name" value="Ig-like_fold"/>
</dbReference>
<dbReference type="GO" id="GO:0010411">
    <property type="term" value="P:xyloglucan metabolic process"/>
    <property type="evidence" value="ECO:0007669"/>
    <property type="project" value="TreeGrafter"/>
</dbReference>
<dbReference type="SUPFAM" id="SSF50939">
    <property type="entry name" value="Sialidases"/>
    <property type="match status" value="1"/>
</dbReference>
<dbReference type="GO" id="GO:0004252">
    <property type="term" value="F:serine-type endopeptidase activity"/>
    <property type="evidence" value="ECO:0007669"/>
    <property type="project" value="UniProtKB-UniRule"/>
</dbReference>
<dbReference type="InterPro" id="IPR008964">
    <property type="entry name" value="Invasin/intimin_cell_adhesion"/>
</dbReference>
<feature type="domain" description="Big-1" evidence="7">
    <location>
        <begin position="1938"/>
        <end position="2030"/>
    </location>
</feature>
<evidence type="ECO:0000259" key="7">
    <source>
        <dbReference type="PROSITE" id="PS51127"/>
    </source>
</evidence>
<comment type="similarity">
    <text evidence="1">Belongs to the intimin/invasin family.</text>
</comment>
<dbReference type="Pfam" id="PF19190">
    <property type="entry name" value="BACON_2"/>
    <property type="match status" value="1"/>
</dbReference>
<dbReference type="Proteomes" id="UP000076830">
    <property type="component" value="Chromosome"/>
</dbReference>
<dbReference type="InterPro" id="IPR052025">
    <property type="entry name" value="Xyloglucanase_GH74"/>
</dbReference>
<dbReference type="Pfam" id="PF00082">
    <property type="entry name" value="Peptidase_S8"/>
    <property type="match status" value="1"/>
</dbReference>
<feature type="signal peptide" evidence="6">
    <location>
        <begin position="1"/>
        <end position="33"/>
    </location>
</feature>
<dbReference type="Gene3D" id="2.60.40.10">
    <property type="entry name" value="Immunoglobulins"/>
    <property type="match status" value="3"/>
</dbReference>
<dbReference type="PROSITE" id="PS51127">
    <property type="entry name" value="BIG1"/>
    <property type="match status" value="1"/>
</dbReference>
<evidence type="ECO:0000256" key="2">
    <source>
        <dbReference type="ARBA" id="ARBA00022670"/>
    </source>
</evidence>
<dbReference type="EMBL" id="CP015249">
    <property type="protein sequence ID" value="ANB18646.1"/>
    <property type="molecule type" value="Genomic_DNA"/>
</dbReference>
<dbReference type="InterPro" id="IPR015500">
    <property type="entry name" value="Peptidase_S8_subtilisin-rel"/>
</dbReference>
<comment type="similarity">
    <text evidence="5">Belongs to the peptidase S8 family.</text>
</comment>
<evidence type="ECO:0000256" key="1">
    <source>
        <dbReference type="ARBA" id="ARBA00010116"/>
    </source>
</evidence>
<evidence type="ECO:0000256" key="4">
    <source>
        <dbReference type="ARBA" id="ARBA00022825"/>
    </source>
</evidence>
<dbReference type="OrthoDB" id="5664384at2"/>
<keyword evidence="2 5" id="KW-0645">Protease</keyword>
<dbReference type="SMART" id="SM00634">
    <property type="entry name" value="BID_1"/>
    <property type="match status" value="1"/>
</dbReference>
<dbReference type="GO" id="GO:0006508">
    <property type="term" value="P:proteolysis"/>
    <property type="evidence" value="ECO:0007669"/>
    <property type="project" value="UniProtKB-KW"/>
</dbReference>
<proteinExistence type="inferred from homology"/>
<dbReference type="PANTHER" id="PTHR43739:SF5">
    <property type="entry name" value="EXO-ALPHA-SIALIDASE"/>
    <property type="match status" value="1"/>
</dbReference>
<evidence type="ECO:0000256" key="5">
    <source>
        <dbReference type="PROSITE-ProRule" id="PRU01240"/>
    </source>
</evidence>
<keyword evidence="4 5" id="KW-0720">Serine protease</keyword>
<dbReference type="RefSeq" id="WP_150132137.1">
    <property type="nucleotide sequence ID" value="NZ_CP015249.1"/>
</dbReference>
<dbReference type="PANTHER" id="PTHR43739">
    <property type="entry name" value="XYLOGLUCANASE (EUROFUNG)"/>
    <property type="match status" value="1"/>
</dbReference>
<dbReference type="InterPro" id="IPR015943">
    <property type="entry name" value="WD40/YVTN_repeat-like_dom_sf"/>
</dbReference>
<dbReference type="InterPro" id="IPR000209">
    <property type="entry name" value="Peptidase_S8/S53_dom"/>
</dbReference>
<feature type="active site" description="Charge relay system" evidence="5">
    <location>
        <position position="448"/>
    </location>
</feature>
<evidence type="ECO:0000256" key="6">
    <source>
        <dbReference type="SAM" id="SignalP"/>
    </source>
</evidence>
<dbReference type="PROSITE" id="PS00138">
    <property type="entry name" value="SUBTILASE_SER"/>
    <property type="match status" value="1"/>
</dbReference>
<dbReference type="KEGG" id="dko:I596_2649"/>
<organism evidence="8 9">
    <name type="scientific">Dokdonella koreensis DS-123</name>
    <dbReference type="NCBI Taxonomy" id="1300342"/>
    <lineage>
        <taxon>Bacteria</taxon>
        <taxon>Pseudomonadati</taxon>
        <taxon>Pseudomonadota</taxon>
        <taxon>Gammaproteobacteria</taxon>
        <taxon>Lysobacterales</taxon>
        <taxon>Rhodanobacteraceae</taxon>
        <taxon>Dokdonella</taxon>
    </lineage>
</organism>
<dbReference type="PRINTS" id="PR00723">
    <property type="entry name" value="SUBTILISIN"/>
</dbReference>
<dbReference type="InterPro" id="IPR024361">
    <property type="entry name" value="BACON"/>
</dbReference>